<dbReference type="EC" id="2.7.13.3" evidence="2"/>
<keyword evidence="4" id="KW-0808">Transferase</keyword>
<feature type="transmembrane region" description="Helical" evidence="9">
    <location>
        <begin position="142"/>
        <end position="159"/>
    </location>
</feature>
<dbReference type="GO" id="GO:0005524">
    <property type="term" value="F:ATP binding"/>
    <property type="evidence" value="ECO:0007669"/>
    <property type="project" value="UniProtKB-KW"/>
</dbReference>
<keyword evidence="9" id="KW-0812">Transmembrane</keyword>
<evidence type="ECO:0000256" key="8">
    <source>
        <dbReference type="ARBA" id="ARBA00023012"/>
    </source>
</evidence>
<evidence type="ECO:0000259" key="11">
    <source>
        <dbReference type="Pfam" id="PF07730"/>
    </source>
</evidence>
<dbReference type="Pfam" id="PF02518">
    <property type="entry name" value="HATPase_c"/>
    <property type="match status" value="1"/>
</dbReference>
<dbReference type="Pfam" id="PF07730">
    <property type="entry name" value="HisKA_3"/>
    <property type="match status" value="1"/>
</dbReference>
<dbReference type="CDD" id="cd16917">
    <property type="entry name" value="HATPase_UhpB-NarQ-NarX-like"/>
    <property type="match status" value="1"/>
</dbReference>
<keyword evidence="9" id="KW-1133">Transmembrane helix</keyword>
<feature type="transmembrane region" description="Helical" evidence="9">
    <location>
        <begin position="267"/>
        <end position="284"/>
    </location>
</feature>
<keyword evidence="3" id="KW-0597">Phosphoprotein</keyword>
<dbReference type="Proteomes" id="UP000612899">
    <property type="component" value="Unassembled WGS sequence"/>
</dbReference>
<feature type="domain" description="Signal transduction histidine kinase subgroup 3 dimerisation and phosphoacceptor" evidence="11">
    <location>
        <begin position="401"/>
        <end position="466"/>
    </location>
</feature>
<feature type="domain" description="Histidine kinase/HSP90-like ATPase" evidence="10">
    <location>
        <begin position="513"/>
        <end position="596"/>
    </location>
</feature>
<keyword evidence="7" id="KW-0067">ATP-binding</keyword>
<dbReference type="AlphaFoldDB" id="A0A8J3QBQ8"/>
<dbReference type="InterPro" id="IPR036890">
    <property type="entry name" value="HATPase_C_sf"/>
</dbReference>
<dbReference type="PANTHER" id="PTHR24421">
    <property type="entry name" value="NITRATE/NITRITE SENSOR PROTEIN NARX-RELATED"/>
    <property type="match status" value="1"/>
</dbReference>
<feature type="transmembrane region" description="Helical" evidence="9">
    <location>
        <begin position="289"/>
        <end position="305"/>
    </location>
</feature>
<evidence type="ECO:0000256" key="9">
    <source>
        <dbReference type="SAM" id="Phobius"/>
    </source>
</evidence>
<protein>
    <recommendedName>
        <fullName evidence="2">histidine kinase</fullName>
        <ecNumber evidence="2">2.7.13.3</ecNumber>
    </recommendedName>
</protein>
<evidence type="ECO:0000259" key="10">
    <source>
        <dbReference type="Pfam" id="PF02518"/>
    </source>
</evidence>
<keyword evidence="13" id="KW-1185">Reference proteome</keyword>
<keyword evidence="6" id="KW-0418">Kinase</keyword>
<organism evidence="12 13">
    <name type="scientific">Rhizocola hellebori</name>
    <dbReference type="NCBI Taxonomy" id="1392758"/>
    <lineage>
        <taxon>Bacteria</taxon>
        <taxon>Bacillati</taxon>
        <taxon>Actinomycetota</taxon>
        <taxon>Actinomycetes</taxon>
        <taxon>Micromonosporales</taxon>
        <taxon>Micromonosporaceae</taxon>
        <taxon>Rhizocola</taxon>
    </lineage>
</organism>
<comment type="caution">
    <text evidence="12">The sequence shown here is derived from an EMBL/GenBank/DDBJ whole genome shotgun (WGS) entry which is preliminary data.</text>
</comment>
<accession>A0A8J3QBQ8</accession>
<keyword evidence="9" id="KW-0472">Membrane</keyword>
<dbReference type="SUPFAM" id="SSF55874">
    <property type="entry name" value="ATPase domain of HSP90 chaperone/DNA topoisomerase II/histidine kinase"/>
    <property type="match status" value="1"/>
</dbReference>
<evidence type="ECO:0000256" key="7">
    <source>
        <dbReference type="ARBA" id="ARBA00022840"/>
    </source>
</evidence>
<feature type="transmembrane region" description="Helical" evidence="9">
    <location>
        <begin position="165"/>
        <end position="182"/>
    </location>
</feature>
<feature type="transmembrane region" description="Helical" evidence="9">
    <location>
        <begin position="46"/>
        <end position="65"/>
    </location>
</feature>
<evidence type="ECO:0000256" key="4">
    <source>
        <dbReference type="ARBA" id="ARBA00022679"/>
    </source>
</evidence>
<dbReference type="Gene3D" id="3.30.565.10">
    <property type="entry name" value="Histidine kinase-like ATPase, C-terminal domain"/>
    <property type="match status" value="1"/>
</dbReference>
<feature type="transmembrane region" description="Helical" evidence="9">
    <location>
        <begin position="356"/>
        <end position="373"/>
    </location>
</feature>
<evidence type="ECO:0000256" key="1">
    <source>
        <dbReference type="ARBA" id="ARBA00000085"/>
    </source>
</evidence>
<evidence type="ECO:0000313" key="13">
    <source>
        <dbReference type="Proteomes" id="UP000612899"/>
    </source>
</evidence>
<sequence>MTSARARKARVAAMISILRRLGKDLLTLFWGADPAAPLPPLRRRWLRPLLVLAAAGLLALAAKYLQDTRHMSAPVAMALGAVTVLPLLVLWAKPLWAWRIAYVGLLVGSLGQTSGEAWPWNPVQVLVTIAVMVMVALREPPGVIFCSGVSVVLLVSFRVEPGNVAGVTVLIAVLLVLGEHIGRRRFQRAEVTPSERGEKMTWAPAWRARLAKLASVLRRLGWDLLTVLWGADPAQPLPPIKRWWIRLPLVLAGVGLYLEAAPELSNPVSMVLAFVTVLSLVVLWRKPLWAWRLAFAGLLIGGFGQTQEQAWPWNPVQTLAAIVILFVVALREPPGIIFWIGVSAALTVWIRSDNAAAATVLIAVLLVLGEQIGRRRRLQRALVVQSERGEIAEAREAILVERTRIARELHDVVAHSMSLVAVRAETAPYRLPGLPDPARDEFLALAATARDSLTELRRLLGVLRTEQTEPELTPQPDLSDLDDLVASARQAGMQVATAISGPSPSAATGLTTYRIVQEALSNAARHASGAPVEVTVTTTKRQTRVEVRNGPGAPAPSPQGTGHGLVGMRERVELLGGTLRTGPTDDGGFAVVATIPGGPR</sequence>
<evidence type="ECO:0000256" key="3">
    <source>
        <dbReference type="ARBA" id="ARBA00022553"/>
    </source>
</evidence>
<dbReference type="Gene3D" id="1.20.5.1930">
    <property type="match status" value="1"/>
</dbReference>
<evidence type="ECO:0000256" key="2">
    <source>
        <dbReference type="ARBA" id="ARBA00012438"/>
    </source>
</evidence>
<dbReference type="InterPro" id="IPR003594">
    <property type="entry name" value="HATPase_dom"/>
</dbReference>
<keyword evidence="5" id="KW-0547">Nucleotide-binding</keyword>
<dbReference type="PANTHER" id="PTHR24421:SF10">
    <property type="entry name" value="NITRATE_NITRITE SENSOR PROTEIN NARQ"/>
    <property type="match status" value="1"/>
</dbReference>
<dbReference type="EMBL" id="BONY01000028">
    <property type="protein sequence ID" value="GIH06621.1"/>
    <property type="molecule type" value="Genomic_DNA"/>
</dbReference>
<keyword evidence="8" id="KW-0902">Two-component regulatory system</keyword>
<evidence type="ECO:0000256" key="5">
    <source>
        <dbReference type="ARBA" id="ARBA00022741"/>
    </source>
</evidence>
<name>A0A8J3QBQ8_9ACTN</name>
<comment type="catalytic activity">
    <reaction evidence="1">
        <text>ATP + protein L-histidine = ADP + protein N-phospho-L-histidine.</text>
        <dbReference type="EC" id="2.7.13.3"/>
    </reaction>
</comment>
<dbReference type="InterPro" id="IPR050482">
    <property type="entry name" value="Sensor_HK_TwoCompSys"/>
</dbReference>
<evidence type="ECO:0000313" key="12">
    <source>
        <dbReference type="EMBL" id="GIH06621.1"/>
    </source>
</evidence>
<proteinExistence type="predicted"/>
<gene>
    <name evidence="12" type="ORF">Rhe02_46880</name>
</gene>
<dbReference type="GO" id="GO:0000155">
    <property type="term" value="F:phosphorelay sensor kinase activity"/>
    <property type="evidence" value="ECO:0007669"/>
    <property type="project" value="InterPro"/>
</dbReference>
<reference evidence="12" key="1">
    <citation type="submission" date="2021-01" db="EMBL/GenBank/DDBJ databases">
        <title>Whole genome shotgun sequence of Rhizocola hellebori NBRC 109834.</title>
        <authorList>
            <person name="Komaki H."/>
            <person name="Tamura T."/>
        </authorList>
    </citation>
    <scope>NUCLEOTIDE SEQUENCE</scope>
    <source>
        <strain evidence="12">NBRC 109834</strain>
    </source>
</reference>
<dbReference type="GO" id="GO:0046983">
    <property type="term" value="F:protein dimerization activity"/>
    <property type="evidence" value="ECO:0007669"/>
    <property type="project" value="InterPro"/>
</dbReference>
<feature type="transmembrane region" description="Helical" evidence="9">
    <location>
        <begin position="77"/>
        <end position="98"/>
    </location>
</feature>
<dbReference type="GO" id="GO:0016020">
    <property type="term" value="C:membrane"/>
    <property type="evidence" value="ECO:0007669"/>
    <property type="project" value="InterPro"/>
</dbReference>
<evidence type="ECO:0000256" key="6">
    <source>
        <dbReference type="ARBA" id="ARBA00022777"/>
    </source>
</evidence>
<dbReference type="InterPro" id="IPR011712">
    <property type="entry name" value="Sig_transdc_His_kin_sub3_dim/P"/>
</dbReference>